<evidence type="ECO:0000313" key="5">
    <source>
        <dbReference type="Proteomes" id="UP000199529"/>
    </source>
</evidence>
<dbReference type="OrthoDB" id="9794735at2"/>
<keyword evidence="1" id="KW-0547">Nucleotide-binding</keyword>
<dbReference type="PANTHER" id="PTHR21621">
    <property type="entry name" value="RIBOSOMAL PROTEIN S6 MODIFICATION PROTEIN"/>
    <property type="match status" value="1"/>
</dbReference>
<evidence type="ECO:0000256" key="2">
    <source>
        <dbReference type="SAM" id="Phobius"/>
    </source>
</evidence>
<dbReference type="SUPFAM" id="SSF56059">
    <property type="entry name" value="Glutathione synthetase ATP-binding domain-like"/>
    <property type="match status" value="1"/>
</dbReference>
<dbReference type="STRING" id="418495.SAMN05216215_102916"/>
<dbReference type="AlphaFoldDB" id="A0A1H3KUK0"/>
<dbReference type="PROSITE" id="PS50975">
    <property type="entry name" value="ATP_GRASP"/>
    <property type="match status" value="1"/>
</dbReference>
<evidence type="ECO:0000259" key="3">
    <source>
        <dbReference type="PROSITE" id="PS50975"/>
    </source>
</evidence>
<dbReference type="InterPro" id="IPR048936">
    <property type="entry name" value="MvdD-like_ATPgrasp"/>
</dbReference>
<dbReference type="Gene3D" id="3.30.470.20">
    <property type="entry name" value="ATP-grasp fold, B domain"/>
    <property type="match status" value="1"/>
</dbReference>
<dbReference type="GO" id="GO:0005737">
    <property type="term" value="C:cytoplasm"/>
    <property type="evidence" value="ECO:0007669"/>
    <property type="project" value="TreeGrafter"/>
</dbReference>
<protein>
    <submittedName>
        <fullName evidence="4">Glutathione synthase/RimK-type ligase, ATP-grasp superfamily</fullName>
    </submittedName>
</protein>
<feature type="transmembrane region" description="Helical" evidence="2">
    <location>
        <begin position="288"/>
        <end position="308"/>
    </location>
</feature>
<keyword evidence="4" id="KW-0436">Ligase</keyword>
<organism evidence="4 5">
    <name type="scientific">Saccharopolyspora shandongensis</name>
    <dbReference type="NCBI Taxonomy" id="418495"/>
    <lineage>
        <taxon>Bacteria</taxon>
        <taxon>Bacillati</taxon>
        <taxon>Actinomycetota</taxon>
        <taxon>Actinomycetes</taxon>
        <taxon>Pseudonocardiales</taxon>
        <taxon>Pseudonocardiaceae</taxon>
        <taxon>Saccharopolyspora</taxon>
    </lineage>
</organism>
<evidence type="ECO:0000256" key="1">
    <source>
        <dbReference type="PROSITE-ProRule" id="PRU00409"/>
    </source>
</evidence>
<keyword evidence="1" id="KW-0067">ATP-binding</keyword>
<dbReference type="GO" id="GO:0018169">
    <property type="term" value="F:ribosomal S6-glutamic acid ligase activity"/>
    <property type="evidence" value="ECO:0007669"/>
    <property type="project" value="TreeGrafter"/>
</dbReference>
<keyword evidence="2" id="KW-0812">Transmembrane</keyword>
<evidence type="ECO:0000313" key="4">
    <source>
        <dbReference type="EMBL" id="SDY55334.1"/>
    </source>
</evidence>
<accession>A0A1H3KUK0</accession>
<dbReference type="InterPro" id="IPR013651">
    <property type="entry name" value="ATP-grasp_RimK-type"/>
</dbReference>
<name>A0A1H3KUK0_9PSEU</name>
<keyword evidence="5" id="KW-1185">Reference proteome</keyword>
<dbReference type="PANTHER" id="PTHR21621:SF0">
    <property type="entry name" value="BETA-CITRYLGLUTAMATE SYNTHASE B-RELATED"/>
    <property type="match status" value="1"/>
</dbReference>
<proteinExistence type="predicted"/>
<dbReference type="GO" id="GO:0009432">
    <property type="term" value="P:SOS response"/>
    <property type="evidence" value="ECO:0007669"/>
    <property type="project" value="TreeGrafter"/>
</dbReference>
<dbReference type="RefSeq" id="WP_093270489.1">
    <property type="nucleotide sequence ID" value="NZ_FNOK01000029.1"/>
</dbReference>
<reference evidence="5" key="1">
    <citation type="submission" date="2016-10" db="EMBL/GenBank/DDBJ databases">
        <authorList>
            <person name="Varghese N."/>
            <person name="Submissions S."/>
        </authorList>
    </citation>
    <scope>NUCLEOTIDE SEQUENCE [LARGE SCALE GENOMIC DNA]</scope>
    <source>
        <strain evidence="5">CGMCC 4.3530</strain>
    </source>
</reference>
<feature type="domain" description="ATP-grasp" evidence="3">
    <location>
        <begin position="128"/>
        <end position="308"/>
    </location>
</feature>
<dbReference type="InterPro" id="IPR011761">
    <property type="entry name" value="ATP-grasp"/>
</dbReference>
<keyword evidence="2" id="KW-1133">Transmembrane helix</keyword>
<sequence>MILVVSSPHDVHARVVADRLRRRGKPVAILDMSTLAADEFLSYPIGRAGIAPRITAADGRVVDFGAVEAIWYRRFHEVAIPPDVGDADDRAFVRHEWQDALNGIFLGLKCRSINPLLGQLAATKPRQLELARRTGLRVPETLITNDPDRLEGFLERHRGRVVHKAMSAPANHFVDTRRWADADRTALPDLPLAPTIFQEEITGPSDVRVTVVGGQVFAARIDTAEGRSDLDSRLDLDAPCHPHALPPEVRERLLGLMRALGLRFGTVDLKITEQGEHVFFEVNPQGQFLYIEILTGLGISAAMAGLLAGDQRRS</sequence>
<dbReference type="GO" id="GO:0005524">
    <property type="term" value="F:ATP binding"/>
    <property type="evidence" value="ECO:0007669"/>
    <property type="project" value="UniProtKB-UniRule"/>
</dbReference>
<dbReference type="Pfam" id="PF08443">
    <property type="entry name" value="RimK"/>
    <property type="match status" value="1"/>
</dbReference>
<dbReference type="EMBL" id="FNOK01000029">
    <property type="protein sequence ID" value="SDY55334.1"/>
    <property type="molecule type" value="Genomic_DNA"/>
</dbReference>
<dbReference type="Pfam" id="PF21068">
    <property type="entry name" value="ATPgraspMvdD"/>
    <property type="match status" value="1"/>
</dbReference>
<gene>
    <name evidence="4" type="ORF">SAMN05216215_102916</name>
</gene>
<dbReference type="GO" id="GO:0046872">
    <property type="term" value="F:metal ion binding"/>
    <property type="evidence" value="ECO:0007669"/>
    <property type="project" value="InterPro"/>
</dbReference>
<dbReference type="Proteomes" id="UP000199529">
    <property type="component" value="Unassembled WGS sequence"/>
</dbReference>
<keyword evidence="2" id="KW-0472">Membrane</keyword>